<dbReference type="AlphaFoldDB" id="A0A4R6RB14"/>
<dbReference type="Gene3D" id="3.30.2010.30">
    <property type="match status" value="1"/>
</dbReference>
<keyword evidence="6 17" id="KW-0031">Aminopeptidase</keyword>
<dbReference type="Proteomes" id="UP000294547">
    <property type="component" value="Unassembled WGS sequence"/>
</dbReference>
<evidence type="ECO:0000256" key="12">
    <source>
        <dbReference type="NCBIfam" id="TIGR02414"/>
    </source>
</evidence>
<evidence type="ECO:0000256" key="3">
    <source>
        <dbReference type="ARBA" id="ARBA00010136"/>
    </source>
</evidence>
<dbReference type="Gene3D" id="1.25.50.10">
    <property type="entry name" value="Peptidase M1, alanyl aminopeptidase, C-terminal domain"/>
    <property type="match status" value="1"/>
</dbReference>
<evidence type="ECO:0000256" key="2">
    <source>
        <dbReference type="ARBA" id="ARBA00001947"/>
    </source>
</evidence>
<dbReference type="GO" id="GO:0008237">
    <property type="term" value="F:metallopeptidase activity"/>
    <property type="evidence" value="ECO:0007669"/>
    <property type="project" value="UniProtKB-UniRule"/>
</dbReference>
<dbReference type="InterPro" id="IPR012779">
    <property type="entry name" value="Peptidase_M1_pepN"/>
</dbReference>
<feature type="domain" description="Peptidase M1 membrane alanine aminopeptidase" evidence="13">
    <location>
        <begin position="231"/>
        <end position="444"/>
    </location>
</feature>
<dbReference type="EMBL" id="SNXY01000009">
    <property type="protein sequence ID" value="TDP83194.1"/>
    <property type="molecule type" value="Genomic_DNA"/>
</dbReference>
<dbReference type="Gene3D" id="2.60.40.1730">
    <property type="entry name" value="tricorn interacting facor f3 domain"/>
    <property type="match status" value="1"/>
</dbReference>
<gene>
    <name evidence="17" type="ORF">EDD54_3151</name>
</gene>
<proteinExistence type="inferred from homology"/>
<dbReference type="InterPro" id="IPR037144">
    <property type="entry name" value="Peptidase_M1_pepN_C_sf"/>
</dbReference>
<dbReference type="EC" id="3.4.11.2" evidence="4 12"/>
<evidence type="ECO:0000259" key="15">
    <source>
        <dbReference type="Pfam" id="PF17432"/>
    </source>
</evidence>
<organism evidence="17 18">
    <name type="scientific">Oharaeibacter diazotrophicus</name>
    <dbReference type="NCBI Taxonomy" id="1920512"/>
    <lineage>
        <taxon>Bacteria</taxon>
        <taxon>Pseudomonadati</taxon>
        <taxon>Pseudomonadota</taxon>
        <taxon>Alphaproteobacteria</taxon>
        <taxon>Hyphomicrobiales</taxon>
        <taxon>Pleomorphomonadaceae</taxon>
        <taxon>Oharaeibacter</taxon>
    </lineage>
</organism>
<dbReference type="GO" id="GO:0008270">
    <property type="term" value="F:zinc ion binding"/>
    <property type="evidence" value="ECO:0007669"/>
    <property type="project" value="InterPro"/>
</dbReference>
<evidence type="ECO:0000256" key="1">
    <source>
        <dbReference type="ARBA" id="ARBA00000098"/>
    </source>
</evidence>
<evidence type="ECO:0000256" key="5">
    <source>
        <dbReference type="ARBA" id="ARBA00015611"/>
    </source>
</evidence>
<dbReference type="InterPro" id="IPR001930">
    <property type="entry name" value="Peptidase_M1"/>
</dbReference>
<keyword evidence="10" id="KW-0862">Zinc</keyword>
<accession>A0A4R6RB14</accession>
<comment type="catalytic activity">
    <reaction evidence="1">
        <text>Release of an N-terminal amino acid, Xaa-|-Yaa- from a peptide, amide or arylamide. Xaa is preferably Ala, but may be most amino acids including Pro (slow action). When a terminal hydrophobic residue is followed by a prolyl residue, the two may be released as an intact Xaa-Pro dipeptide.</text>
        <dbReference type="EC" id="3.4.11.2"/>
    </reaction>
</comment>
<keyword evidence="8" id="KW-0479">Metal-binding</keyword>
<evidence type="ECO:0000256" key="11">
    <source>
        <dbReference type="ARBA" id="ARBA00023049"/>
    </source>
</evidence>
<dbReference type="NCBIfam" id="TIGR02414">
    <property type="entry name" value="pepN_proteo"/>
    <property type="match status" value="1"/>
</dbReference>
<dbReference type="Pfam" id="PF17432">
    <property type="entry name" value="DUF3458_C"/>
    <property type="match status" value="1"/>
</dbReference>
<dbReference type="OrthoDB" id="100605at2"/>
<dbReference type="PANTHER" id="PTHR46322">
    <property type="entry name" value="PUROMYCIN-SENSITIVE AMINOPEPTIDASE"/>
    <property type="match status" value="1"/>
</dbReference>
<evidence type="ECO:0000256" key="7">
    <source>
        <dbReference type="ARBA" id="ARBA00022670"/>
    </source>
</evidence>
<dbReference type="InterPro" id="IPR045357">
    <property type="entry name" value="Aminopeptidase_N-like_N"/>
</dbReference>
<dbReference type="Pfam" id="PF11940">
    <property type="entry name" value="DUF3458"/>
    <property type="match status" value="1"/>
</dbReference>
<evidence type="ECO:0000313" key="17">
    <source>
        <dbReference type="EMBL" id="TDP83194.1"/>
    </source>
</evidence>
<evidence type="ECO:0000259" key="14">
    <source>
        <dbReference type="Pfam" id="PF11940"/>
    </source>
</evidence>
<dbReference type="GO" id="GO:0006508">
    <property type="term" value="P:proteolysis"/>
    <property type="evidence" value="ECO:0007669"/>
    <property type="project" value="UniProtKB-UniRule"/>
</dbReference>
<sequence length="880" mass="95417">MRTDTAPAVRLADYAPTAYAIPTVALDVRLAETGTLVTATIAFTRRDGTPAGAELVLDGDELDLVSAALDGAPLAPDAFTASADRFVLKAPPAGPFALTLTTRLDPATNTKLMGLYRSSGTWCTQCEAEGFRRITYFLDRPDVLSVYTVRMEADRTAAPVLLANGNPVEAGDAGDGRHFAVWHDPWPKPAYLFALVAGDLAVLKDEFVTCSGRRVELGVYVEHGNVARVGYAMDALKRSMRWDEEAFGREYDLDVFNVVAVGDFNMGAMENKGLNIFNDKYVLADPDVATDADYAGIEAVIAHEYFHNWTGNRITCRDWFQLCLKEGLTVFRDQEFSSDMRSRPVKRIADVRTLRSHQFPEDGGPLAHPVRPETYKEINNFYTATVYEKGAEVIRMLKTLIGDEAFRRGMDLYFERHDGDAATIEDFLACFAEAADEDLDAFARWYRQAGTPTVDVAEHYDAAARTYTLTLRQTVPPTPGQPDKLPHVIPVRFGLVGPNGGDMAHAGVSGAEVRGDVIVLTQPRHTVVFEGVAERPVPSLFRGFSAPVKPNVGLSLSDLTFLMRHDGDAFNRWQASSTLAMTMLVAGAHAARRGGVPRADAAYVDALGEIVGDDRLDPAFRALMLAVPGENDVARELGDDVDPDAVAASHRALRVAIGTRLKPVLSTILAAEDPAAPFAPDAAGAGRRALVNAAGDLLAATGEAAALDRLAARFSAATNMTDRLAALTSLVHRDAPQADAALAAFVERFGGVPLAVDKWLAVQATAPLGRTLDRVAALTAHPAFSFRNPNRTRALVGSFATLNPTQFARRDGAGFDFVADVVRRLDDSNPQVAARILVAFRSWRSYEPERRARAEAALRRIAAKRPLSRDVADIVERTLA</sequence>
<dbReference type="InterPro" id="IPR042097">
    <property type="entry name" value="Aminopeptidase_N-like_N_sf"/>
</dbReference>
<evidence type="ECO:0000313" key="18">
    <source>
        <dbReference type="Proteomes" id="UP000294547"/>
    </source>
</evidence>
<dbReference type="Pfam" id="PF01433">
    <property type="entry name" value="Peptidase_M1"/>
    <property type="match status" value="1"/>
</dbReference>
<dbReference type="InterPro" id="IPR014782">
    <property type="entry name" value="Peptidase_M1_dom"/>
</dbReference>
<evidence type="ECO:0000256" key="4">
    <source>
        <dbReference type="ARBA" id="ARBA00012564"/>
    </source>
</evidence>
<dbReference type="InterPro" id="IPR024601">
    <property type="entry name" value="Peptidase_M1_pepN_C"/>
</dbReference>
<evidence type="ECO:0000259" key="16">
    <source>
        <dbReference type="Pfam" id="PF17900"/>
    </source>
</evidence>
<comment type="caution">
    <text evidence="17">The sequence shown here is derived from an EMBL/GenBank/DDBJ whole genome shotgun (WGS) entry which is preliminary data.</text>
</comment>
<evidence type="ECO:0000256" key="10">
    <source>
        <dbReference type="ARBA" id="ARBA00022833"/>
    </source>
</evidence>
<evidence type="ECO:0000259" key="13">
    <source>
        <dbReference type="Pfam" id="PF01433"/>
    </source>
</evidence>
<protein>
    <recommendedName>
        <fullName evidence="5 12">Aminopeptidase N</fullName>
        <ecNumber evidence="4 12">3.4.11.2</ecNumber>
    </recommendedName>
</protein>
<dbReference type="FunFam" id="2.60.40.1840:FF:000001">
    <property type="entry name" value="Aminopeptidase N"/>
    <property type="match status" value="1"/>
</dbReference>
<dbReference type="PRINTS" id="PR00756">
    <property type="entry name" value="ALADIPTASE"/>
</dbReference>
<dbReference type="CDD" id="cd09600">
    <property type="entry name" value="M1_APN"/>
    <property type="match status" value="1"/>
</dbReference>
<dbReference type="RefSeq" id="WP_126537936.1">
    <property type="nucleotide sequence ID" value="NZ_BSPM01000009.1"/>
</dbReference>
<dbReference type="Gene3D" id="1.10.390.10">
    <property type="entry name" value="Neutral Protease Domain 2"/>
    <property type="match status" value="1"/>
</dbReference>
<keyword evidence="9" id="KW-0378">Hydrolase</keyword>
<dbReference type="InterPro" id="IPR027268">
    <property type="entry name" value="Peptidase_M4/M1_CTD_sf"/>
</dbReference>
<keyword evidence="11" id="KW-0482">Metalloprotease</keyword>
<dbReference type="GO" id="GO:0016285">
    <property type="term" value="F:alanyl aminopeptidase activity"/>
    <property type="evidence" value="ECO:0007669"/>
    <property type="project" value="UniProtKB-EC"/>
</dbReference>
<keyword evidence="7" id="KW-0645">Protease</keyword>
<evidence type="ECO:0000256" key="9">
    <source>
        <dbReference type="ARBA" id="ARBA00022801"/>
    </source>
</evidence>
<feature type="domain" description="Peptidase M1 alanyl aminopeptidase C-terminal" evidence="15">
    <location>
        <begin position="558"/>
        <end position="880"/>
    </location>
</feature>
<reference evidence="17 18" key="1">
    <citation type="submission" date="2019-03" db="EMBL/GenBank/DDBJ databases">
        <title>Genomic Encyclopedia of Type Strains, Phase IV (KMG-IV): sequencing the most valuable type-strain genomes for metagenomic binning, comparative biology and taxonomic classification.</title>
        <authorList>
            <person name="Goeker M."/>
        </authorList>
    </citation>
    <scope>NUCLEOTIDE SEQUENCE [LARGE SCALE GENOMIC DNA]</scope>
    <source>
        <strain evidence="17 18">DSM 102969</strain>
    </source>
</reference>
<evidence type="ECO:0000256" key="6">
    <source>
        <dbReference type="ARBA" id="ARBA00022438"/>
    </source>
</evidence>
<comment type="cofactor">
    <cofactor evidence="2">
        <name>Zn(2+)</name>
        <dbReference type="ChEBI" id="CHEBI:29105"/>
    </cofactor>
</comment>
<comment type="similarity">
    <text evidence="3">Belongs to the peptidase M1 family.</text>
</comment>
<dbReference type="SUPFAM" id="SSF63737">
    <property type="entry name" value="Leukotriene A4 hydrolase N-terminal domain"/>
    <property type="match status" value="1"/>
</dbReference>
<feature type="domain" description="Peptidase M1 alanyl aminopeptidase Ig-like fold" evidence="14">
    <location>
        <begin position="450"/>
        <end position="549"/>
    </location>
</feature>
<dbReference type="InterPro" id="IPR038438">
    <property type="entry name" value="PepN_Ig-like_sf"/>
</dbReference>
<name>A0A4R6RB14_9HYPH</name>
<keyword evidence="18" id="KW-1185">Reference proteome</keyword>
<dbReference type="Pfam" id="PF17900">
    <property type="entry name" value="Peptidase_M1_N"/>
    <property type="match status" value="1"/>
</dbReference>
<dbReference type="FunFam" id="3.30.2010.30:FF:000002">
    <property type="entry name" value="Putative aminopeptidase N"/>
    <property type="match status" value="1"/>
</dbReference>
<dbReference type="SUPFAM" id="SSF55486">
    <property type="entry name" value="Metalloproteases ('zincins'), catalytic domain"/>
    <property type="match status" value="1"/>
</dbReference>
<dbReference type="PANTHER" id="PTHR46322:SF1">
    <property type="entry name" value="PUROMYCIN-SENSITIVE AMINOPEPTIDASE"/>
    <property type="match status" value="1"/>
</dbReference>
<evidence type="ECO:0000256" key="8">
    <source>
        <dbReference type="ARBA" id="ARBA00022723"/>
    </source>
</evidence>
<feature type="domain" description="Aminopeptidase N-like N-terminal" evidence="16">
    <location>
        <begin position="97"/>
        <end position="192"/>
    </location>
</feature>
<dbReference type="InterPro" id="IPR035414">
    <property type="entry name" value="Peptidase_M1_pepN_Ig-like"/>
</dbReference>
<dbReference type="Gene3D" id="2.60.40.1840">
    <property type="match status" value="1"/>
</dbReference>